<proteinExistence type="predicted"/>
<name>A0A1V6PGY7_9EURO</name>
<dbReference type="AlphaFoldDB" id="A0A1V6PGY7"/>
<evidence type="ECO:0000313" key="3">
    <source>
        <dbReference type="Proteomes" id="UP000191672"/>
    </source>
</evidence>
<sequence>MDRIISTLDKLSLDDRNAEVTRPTESKPTNPKFPEEMEGVEPTRVFVDSQPGMLYSESATRREEKMSKTHITSGRREDEGLARPSPDTPKASKQKGLSRFPQERLNDQGKETEEIAVARYCLRGRVHIIYRHGPYQRCKYRMEKTEIRDINQVKHIQPVCSNIGSILDIREKSNLLRRRYNLGKIESIVGVATLIKKNTETSEPQITEKDLKKNPMCALVKWTDIEEHVHLFCGKESWMPGSALSKMATAKEKSKVTAMILDAYKSQLTEYEKWMKEVNAQKQSSPLNTSSDNQPECITKKRGKSYNIDEELMLMGFFLPKPQCDMTDTANPETIEESETDYQIAQRAIMDLATNQTFGYGPYLEIMKLSQEMNNELQARYPKVYDSRMDEIVATWPNYKNDMIASGFQEVGASPDEKTIACAKERVIVHRKHLGGF</sequence>
<evidence type="ECO:0000256" key="1">
    <source>
        <dbReference type="SAM" id="MobiDB-lite"/>
    </source>
</evidence>
<accession>A0A1V6PGY7</accession>
<evidence type="ECO:0000313" key="2">
    <source>
        <dbReference type="EMBL" id="OQD76229.1"/>
    </source>
</evidence>
<organism evidence="2 3">
    <name type="scientific">Penicillium antarcticum</name>
    <dbReference type="NCBI Taxonomy" id="416450"/>
    <lineage>
        <taxon>Eukaryota</taxon>
        <taxon>Fungi</taxon>
        <taxon>Dikarya</taxon>
        <taxon>Ascomycota</taxon>
        <taxon>Pezizomycotina</taxon>
        <taxon>Eurotiomycetes</taxon>
        <taxon>Eurotiomycetidae</taxon>
        <taxon>Eurotiales</taxon>
        <taxon>Aspergillaceae</taxon>
        <taxon>Penicillium</taxon>
    </lineage>
</organism>
<feature type="region of interest" description="Disordered" evidence="1">
    <location>
        <begin position="1"/>
        <end position="108"/>
    </location>
</feature>
<keyword evidence="3" id="KW-1185">Reference proteome</keyword>
<protein>
    <submittedName>
        <fullName evidence="2">Uncharacterized protein</fullName>
    </submittedName>
</protein>
<reference evidence="3" key="1">
    <citation type="journal article" date="2017" name="Nat. Microbiol.">
        <title>Global analysis of biosynthetic gene clusters reveals vast potential of secondary metabolite production in Penicillium species.</title>
        <authorList>
            <person name="Nielsen J.C."/>
            <person name="Grijseels S."/>
            <person name="Prigent S."/>
            <person name="Ji B."/>
            <person name="Dainat J."/>
            <person name="Nielsen K.F."/>
            <person name="Frisvad J.C."/>
            <person name="Workman M."/>
            <person name="Nielsen J."/>
        </authorList>
    </citation>
    <scope>NUCLEOTIDE SEQUENCE [LARGE SCALE GENOMIC DNA]</scope>
    <source>
        <strain evidence="3">IBT 31811</strain>
    </source>
</reference>
<gene>
    <name evidence="2" type="ORF">PENANT_c136G11248</name>
</gene>
<dbReference type="EMBL" id="MDYN01000136">
    <property type="protein sequence ID" value="OQD76229.1"/>
    <property type="molecule type" value="Genomic_DNA"/>
</dbReference>
<comment type="caution">
    <text evidence="2">The sequence shown here is derived from an EMBL/GenBank/DDBJ whole genome shotgun (WGS) entry which is preliminary data.</text>
</comment>
<dbReference type="Proteomes" id="UP000191672">
    <property type="component" value="Unassembled WGS sequence"/>
</dbReference>
<feature type="compositionally biased region" description="Basic and acidic residues" evidence="1">
    <location>
        <begin position="11"/>
        <end position="25"/>
    </location>
</feature>